<comment type="caution">
    <text evidence="1">The sequence shown here is derived from an EMBL/GenBank/DDBJ whole genome shotgun (WGS) entry which is preliminary data.</text>
</comment>
<dbReference type="InterPro" id="IPR017523">
    <property type="entry name" value="Rv3268"/>
</dbReference>
<organism evidence="1 2">
    <name type="scientific">Mycobacterium servetii</name>
    <dbReference type="NCBI Taxonomy" id="3237418"/>
    <lineage>
        <taxon>Bacteria</taxon>
        <taxon>Bacillati</taxon>
        <taxon>Actinomycetota</taxon>
        <taxon>Actinomycetes</taxon>
        <taxon>Mycobacteriales</taxon>
        <taxon>Mycobacteriaceae</taxon>
        <taxon>Mycobacterium</taxon>
    </lineage>
</organism>
<reference evidence="1 2" key="1">
    <citation type="submission" date="2024-08" db="EMBL/GenBank/DDBJ databases">
        <title>Mycobacterium servetensis sp. nov., a novel rapid-growing mycobacterial species recovered from a human patient in Zaragoza, Spain.</title>
        <authorList>
            <person name="Tristancho-Baro A.I."/>
            <person name="Buenestado-Serrano S."/>
            <person name="Garcia De Viedma D."/>
            <person name="Milagro-Beamonte A."/>
            <person name="Burillo N."/>
            <person name="Sanz S."/>
            <person name="Lopez-Calleja A.I."/>
            <person name="Penas-Utrilla D."/>
            <person name="Guardingo M."/>
            <person name="Garcia M.J."/>
            <person name="Vinuelas-Bayon J."/>
        </authorList>
    </citation>
    <scope>NUCLEOTIDE SEQUENCE [LARGE SCALE GENOMIC DNA]</scope>
    <source>
        <strain evidence="2">HUMS_12744610</strain>
    </source>
</reference>
<evidence type="ECO:0000313" key="1">
    <source>
        <dbReference type="EMBL" id="MEY8017803.1"/>
    </source>
</evidence>
<dbReference type="NCBIfam" id="TIGR03089">
    <property type="entry name" value="TIGR03089 family protein"/>
    <property type="match status" value="1"/>
</dbReference>
<dbReference type="Proteomes" id="UP001564760">
    <property type="component" value="Unassembled WGS sequence"/>
</dbReference>
<accession>A0ABV4CAJ1</accession>
<proteinExistence type="predicted"/>
<dbReference type="InterPro" id="IPR042099">
    <property type="entry name" value="ANL_N_sf"/>
</dbReference>
<dbReference type="SUPFAM" id="SSF56801">
    <property type="entry name" value="Acetyl-CoA synthetase-like"/>
    <property type="match status" value="1"/>
</dbReference>
<dbReference type="Gene3D" id="3.40.50.12780">
    <property type="entry name" value="N-terminal domain of ligase-like"/>
    <property type="match status" value="1"/>
</dbReference>
<evidence type="ECO:0000313" key="2">
    <source>
        <dbReference type="Proteomes" id="UP001564760"/>
    </source>
</evidence>
<dbReference type="EMBL" id="JBGEDP010000001">
    <property type="protein sequence ID" value="MEY8017803.1"/>
    <property type="molecule type" value="Genomic_DNA"/>
</dbReference>
<keyword evidence="2" id="KW-1185">Reference proteome</keyword>
<sequence>MHQLSTLAGAILEPMLRTDPVGPRITYYDDATGERIELSAATLANWAAKTGNLLRDELGAGPSSRVAILLPAHWQTAAVLLGVWWIGAQVVLDGGADLALCTAERLDEADALVDGGEVAVLSLDPFGRPAPDLPFGVTDYATAVRVHGDQIVAEPHPGPALAGRSVGEVLADCERSAAARGLTSADRVLSSASWTGPNELVDGLLAILAVGASLVQVAQPDTGADPAARQRRIEAEKVTRVL</sequence>
<dbReference type="RefSeq" id="WP_369740144.1">
    <property type="nucleotide sequence ID" value="NZ_JBGEDP010000001.1"/>
</dbReference>
<gene>
    <name evidence="1" type="ORF">AB8998_23950</name>
</gene>
<protein>
    <submittedName>
        <fullName evidence="1">TIGR03089 family protein</fullName>
    </submittedName>
</protein>
<name>A0ABV4CAJ1_9MYCO</name>